<evidence type="ECO:0000256" key="1">
    <source>
        <dbReference type="SAM" id="MobiDB-lite"/>
    </source>
</evidence>
<sequence>MDIPKGATVAVADGERLNLFRNSGDEANPKLTASATEDVTNDNKGSGARHQSSSANPDGSQIEEDSFAAGTADLLNRQVLGGQIANLIIIAAPRTLGELRKHYHQKLSAVLVGEIAKDLTGHSAQEIEKVVAAA</sequence>
<dbReference type="InterPro" id="IPR041374">
    <property type="entry name" value="BaeRF_family12"/>
</dbReference>
<gene>
    <name evidence="2" type="ORF">SAMN02927914_04230</name>
</gene>
<evidence type="ECO:0000313" key="2">
    <source>
        <dbReference type="EMBL" id="SDA89541.1"/>
    </source>
</evidence>
<feature type="compositionally biased region" description="Polar residues" evidence="1">
    <location>
        <begin position="31"/>
        <end position="59"/>
    </location>
</feature>
<evidence type="ECO:0000313" key="3">
    <source>
        <dbReference type="Proteomes" id="UP000198588"/>
    </source>
</evidence>
<feature type="compositionally biased region" description="Basic and acidic residues" evidence="1">
    <location>
        <begin position="19"/>
        <end position="28"/>
    </location>
</feature>
<dbReference type="Pfam" id="PF18856">
    <property type="entry name" value="baeRF_family12"/>
    <property type="match status" value="1"/>
</dbReference>
<dbReference type="EMBL" id="FMXM01000013">
    <property type="protein sequence ID" value="SDA89541.1"/>
    <property type="molecule type" value="Genomic_DNA"/>
</dbReference>
<protein>
    <submittedName>
        <fullName evidence="2">Protein required for attachment to host cells</fullName>
    </submittedName>
</protein>
<dbReference type="OrthoDB" id="9812459at2"/>
<organism evidence="2 3">
    <name type="scientific">Mesorhizobium qingshengii</name>
    <dbReference type="NCBI Taxonomy" id="1165689"/>
    <lineage>
        <taxon>Bacteria</taxon>
        <taxon>Pseudomonadati</taxon>
        <taxon>Pseudomonadota</taxon>
        <taxon>Alphaproteobacteria</taxon>
        <taxon>Hyphomicrobiales</taxon>
        <taxon>Phyllobacteriaceae</taxon>
        <taxon>Mesorhizobium</taxon>
    </lineage>
</organism>
<reference evidence="2 3" key="1">
    <citation type="submission" date="2016-10" db="EMBL/GenBank/DDBJ databases">
        <authorList>
            <person name="de Groot N.N."/>
        </authorList>
    </citation>
    <scope>NUCLEOTIDE SEQUENCE [LARGE SCALE GENOMIC DNA]</scope>
    <source>
        <strain evidence="2 3">CGMCC 1.12097</strain>
    </source>
</reference>
<dbReference type="RefSeq" id="WP_091581595.1">
    <property type="nucleotide sequence ID" value="NZ_FMXM01000013.1"/>
</dbReference>
<feature type="region of interest" description="Disordered" evidence="1">
    <location>
        <begin position="19"/>
        <end position="65"/>
    </location>
</feature>
<proteinExistence type="predicted"/>
<accession>A0A1G5Z421</accession>
<dbReference type="STRING" id="1165689.SAMN02927914_04230"/>
<name>A0A1G5Z421_9HYPH</name>
<dbReference type="AlphaFoldDB" id="A0A1G5Z421"/>
<dbReference type="Proteomes" id="UP000198588">
    <property type="component" value="Unassembled WGS sequence"/>
</dbReference>